<organism evidence="3 4">
    <name type="scientific">Yaniella flava</name>
    <dbReference type="NCBI Taxonomy" id="287930"/>
    <lineage>
        <taxon>Bacteria</taxon>
        <taxon>Bacillati</taxon>
        <taxon>Actinomycetota</taxon>
        <taxon>Actinomycetes</taxon>
        <taxon>Micrococcales</taxon>
        <taxon>Micrococcaceae</taxon>
        <taxon>Yaniella</taxon>
    </lineage>
</organism>
<dbReference type="InterPro" id="IPR044876">
    <property type="entry name" value="HRDC_dom_sf"/>
</dbReference>
<dbReference type="Pfam" id="PF18305">
    <property type="entry name" value="DNA_pol_A_exoN"/>
    <property type="match status" value="1"/>
</dbReference>
<dbReference type="Gene3D" id="3.30.420.10">
    <property type="entry name" value="Ribonuclease H-like superfamily/Ribonuclease H"/>
    <property type="match status" value="1"/>
</dbReference>
<dbReference type="InterPro" id="IPR036397">
    <property type="entry name" value="RNaseH_sf"/>
</dbReference>
<dbReference type="SUPFAM" id="SSF53098">
    <property type="entry name" value="Ribonuclease H-like"/>
    <property type="match status" value="1"/>
</dbReference>
<dbReference type="InterPro" id="IPR002562">
    <property type="entry name" value="3'-5'_exonuclease_dom"/>
</dbReference>
<accession>A0ABN2UDZ7</accession>
<dbReference type="CDD" id="cd06142">
    <property type="entry name" value="RNaseD_exo"/>
    <property type="match status" value="1"/>
</dbReference>
<dbReference type="SUPFAM" id="SSF47819">
    <property type="entry name" value="HRDC-like"/>
    <property type="match status" value="1"/>
</dbReference>
<protein>
    <submittedName>
        <fullName evidence="3">Ribonuclease D</fullName>
    </submittedName>
</protein>
<evidence type="ECO:0000256" key="1">
    <source>
        <dbReference type="SAM" id="MobiDB-lite"/>
    </source>
</evidence>
<evidence type="ECO:0000313" key="3">
    <source>
        <dbReference type="EMBL" id="GAA2035552.1"/>
    </source>
</evidence>
<dbReference type="PANTHER" id="PTHR47649:SF1">
    <property type="entry name" value="RIBONUCLEASE D"/>
    <property type="match status" value="1"/>
</dbReference>
<dbReference type="SMART" id="SM00341">
    <property type="entry name" value="HRDC"/>
    <property type="match status" value="1"/>
</dbReference>
<dbReference type="InterPro" id="IPR041605">
    <property type="entry name" value="Exo_C"/>
</dbReference>
<dbReference type="Pfam" id="PF00570">
    <property type="entry name" value="HRDC"/>
    <property type="match status" value="1"/>
</dbReference>
<dbReference type="PANTHER" id="PTHR47649">
    <property type="entry name" value="RIBONUCLEASE D"/>
    <property type="match status" value="1"/>
</dbReference>
<feature type="domain" description="HRDC" evidence="2">
    <location>
        <begin position="243"/>
        <end position="323"/>
    </location>
</feature>
<dbReference type="SMART" id="SM00474">
    <property type="entry name" value="35EXOc"/>
    <property type="match status" value="1"/>
</dbReference>
<sequence length="429" mass="48510">MHLTADDFEDPKRLQGTSQSTDRDTEPILLEEPQGGIPPVIDTEAQLQHVADKLRQGTGAVAVDTERASGYRYGQRAFLIQLKREGDTIWLIDAESLDNLDPIQDALSGVEWILHAAIQDLPSLRQAGLWPDRLFDTELAGRLLGYQRVSLSALLEHKLNVSLAKEHSAADWSVRPLTEDMRNYAALDVELLHELRAAMQQELADEHKLEIAYEEFHSLLNRPLKPPRKDPWRKTSGIHEVTDRSTLAIVKSLWTTREKLAKSRDLPPAKLLNDRSLVAAAKAQPRTVPQLMKIPRMRRKAASRDARRWLQAIQDGIKMANDPDKLPPMRASSQSPPAVKAWREKEPLAARRLQTCRARLSRIAQEQSIPLENLLLPETLREICWRPPEPITPESVERRLKDLGARPWQIQAASAVITVALLDPDPLEK</sequence>
<keyword evidence="4" id="KW-1185">Reference proteome</keyword>
<dbReference type="EMBL" id="BAAAMN010000026">
    <property type="protein sequence ID" value="GAA2035552.1"/>
    <property type="molecule type" value="Genomic_DNA"/>
</dbReference>
<dbReference type="InterPro" id="IPR012337">
    <property type="entry name" value="RNaseH-like_sf"/>
</dbReference>
<comment type="caution">
    <text evidence="3">The sequence shown here is derived from an EMBL/GenBank/DDBJ whole genome shotgun (WGS) entry which is preliminary data.</text>
</comment>
<evidence type="ECO:0000313" key="4">
    <source>
        <dbReference type="Proteomes" id="UP001501461"/>
    </source>
</evidence>
<proteinExistence type="predicted"/>
<evidence type="ECO:0000259" key="2">
    <source>
        <dbReference type="PROSITE" id="PS50967"/>
    </source>
</evidence>
<dbReference type="PROSITE" id="PS50967">
    <property type="entry name" value="HRDC"/>
    <property type="match status" value="1"/>
</dbReference>
<dbReference type="Proteomes" id="UP001501461">
    <property type="component" value="Unassembled WGS sequence"/>
</dbReference>
<feature type="region of interest" description="Disordered" evidence="1">
    <location>
        <begin position="319"/>
        <end position="340"/>
    </location>
</feature>
<dbReference type="Gene3D" id="1.10.150.80">
    <property type="entry name" value="HRDC domain"/>
    <property type="match status" value="2"/>
</dbReference>
<dbReference type="InterPro" id="IPR010997">
    <property type="entry name" value="HRDC-like_sf"/>
</dbReference>
<dbReference type="RefSeq" id="WP_343957154.1">
    <property type="nucleotide sequence ID" value="NZ_BAAAMN010000026.1"/>
</dbReference>
<dbReference type="InterPro" id="IPR002121">
    <property type="entry name" value="HRDC_dom"/>
</dbReference>
<reference evidence="3 4" key="1">
    <citation type="journal article" date="2019" name="Int. J. Syst. Evol. Microbiol.">
        <title>The Global Catalogue of Microorganisms (GCM) 10K type strain sequencing project: providing services to taxonomists for standard genome sequencing and annotation.</title>
        <authorList>
            <consortium name="The Broad Institute Genomics Platform"/>
            <consortium name="The Broad Institute Genome Sequencing Center for Infectious Disease"/>
            <person name="Wu L."/>
            <person name="Ma J."/>
        </authorList>
    </citation>
    <scope>NUCLEOTIDE SEQUENCE [LARGE SCALE GENOMIC DNA]</scope>
    <source>
        <strain evidence="3 4">JCM 13595</strain>
    </source>
</reference>
<gene>
    <name evidence="3" type="ORF">GCM10009720_15090</name>
</gene>
<name>A0ABN2UDZ7_9MICC</name>
<dbReference type="InterPro" id="IPR051086">
    <property type="entry name" value="RNase_D-like"/>
</dbReference>
<feature type="region of interest" description="Disordered" evidence="1">
    <location>
        <begin position="1"/>
        <end position="37"/>
    </location>
</feature>
<dbReference type="Pfam" id="PF01612">
    <property type="entry name" value="DNA_pol_A_exo1"/>
    <property type="match status" value="1"/>
</dbReference>